<comment type="caution">
    <text evidence="1">The sequence shown here is derived from an EMBL/GenBank/DDBJ whole genome shotgun (WGS) entry which is preliminary data.</text>
</comment>
<sequence length="128" mass="14641">MAQIRCVKMLSRQIRNKLMIYTWLKIRREKDKNAPTNLYPIPLKNITNHLLNSSLTIFKTQTKMADQSEKPEVFELNNGSMHVKISNFGAIILSLSLPDKQGNLADVALGFDSIEPYVVNFLSFLNPF</sequence>
<dbReference type="EMBL" id="CM047737">
    <property type="protein sequence ID" value="KAJ0049663.1"/>
    <property type="molecule type" value="Genomic_DNA"/>
</dbReference>
<accession>A0ACC0ZEN5</accession>
<organism evidence="1 2">
    <name type="scientific">Pistacia integerrima</name>
    <dbReference type="NCBI Taxonomy" id="434235"/>
    <lineage>
        <taxon>Eukaryota</taxon>
        <taxon>Viridiplantae</taxon>
        <taxon>Streptophyta</taxon>
        <taxon>Embryophyta</taxon>
        <taxon>Tracheophyta</taxon>
        <taxon>Spermatophyta</taxon>
        <taxon>Magnoliopsida</taxon>
        <taxon>eudicotyledons</taxon>
        <taxon>Gunneridae</taxon>
        <taxon>Pentapetalae</taxon>
        <taxon>rosids</taxon>
        <taxon>malvids</taxon>
        <taxon>Sapindales</taxon>
        <taxon>Anacardiaceae</taxon>
        <taxon>Pistacia</taxon>
    </lineage>
</organism>
<evidence type="ECO:0000313" key="2">
    <source>
        <dbReference type="Proteomes" id="UP001163603"/>
    </source>
</evidence>
<evidence type="ECO:0000313" key="1">
    <source>
        <dbReference type="EMBL" id="KAJ0049663.1"/>
    </source>
</evidence>
<proteinExistence type="predicted"/>
<protein>
    <submittedName>
        <fullName evidence="1">Uncharacterized protein</fullName>
    </submittedName>
</protein>
<keyword evidence="2" id="KW-1185">Reference proteome</keyword>
<dbReference type="Proteomes" id="UP001163603">
    <property type="component" value="Chromosome 2"/>
</dbReference>
<reference evidence="2" key="1">
    <citation type="journal article" date="2023" name="G3 (Bethesda)">
        <title>Genome assembly and association tests identify interacting loci associated with vigor, precocity, and sex in interspecific pistachio rootstocks.</title>
        <authorList>
            <person name="Palmer W."/>
            <person name="Jacygrad E."/>
            <person name="Sagayaradj S."/>
            <person name="Cavanaugh K."/>
            <person name="Han R."/>
            <person name="Bertier L."/>
            <person name="Beede B."/>
            <person name="Kafkas S."/>
            <person name="Golino D."/>
            <person name="Preece J."/>
            <person name="Michelmore R."/>
        </authorList>
    </citation>
    <scope>NUCLEOTIDE SEQUENCE [LARGE SCALE GENOMIC DNA]</scope>
</reference>
<name>A0ACC0ZEN5_9ROSI</name>
<gene>
    <name evidence="1" type="ORF">Pint_16933</name>
</gene>